<gene>
    <name evidence="3" type="primary">LOC108630192</name>
</gene>
<name>A0AAJ7JB16_9HYME</name>
<feature type="domain" description="C2H2-type" evidence="1">
    <location>
        <begin position="106"/>
        <end position="126"/>
    </location>
</feature>
<organism evidence="2 3">
    <name type="scientific">Ceratina calcarata</name>
    <dbReference type="NCBI Taxonomy" id="156304"/>
    <lineage>
        <taxon>Eukaryota</taxon>
        <taxon>Metazoa</taxon>
        <taxon>Ecdysozoa</taxon>
        <taxon>Arthropoda</taxon>
        <taxon>Hexapoda</taxon>
        <taxon>Insecta</taxon>
        <taxon>Pterygota</taxon>
        <taxon>Neoptera</taxon>
        <taxon>Endopterygota</taxon>
        <taxon>Hymenoptera</taxon>
        <taxon>Apocrita</taxon>
        <taxon>Aculeata</taxon>
        <taxon>Apoidea</taxon>
        <taxon>Anthophila</taxon>
        <taxon>Apidae</taxon>
        <taxon>Ceratina</taxon>
        <taxon>Zadontomerus</taxon>
    </lineage>
</organism>
<dbReference type="Gene3D" id="3.30.160.60">
    <property type="entry name" value="Classic Zinc Finger"/>
    <property type="match status" value="1"/>
</dbReference>
<keyword evidence="2" id="KW-1185">Reference proteome</keyword>
<proteinExistence type="predicted"/>
<accession>A0AAJ7JB16</accession>
<evidence type="ECO:0000313" key="3">
    <source>
        <dbReference type="RefSeq" id="XP_017888797.1"/>
    </source>
</evidence>
<protein>
    <submittedName>
        <fullName evidence="3">Zinc finger and BTB domain-containing protein 41-like</fullName>
    </submittedName>
</protein>
<dbReference type="PROSITE" id="PS00028">
    <property type="entry name" value="ZINC_FINGER_C2H2_1"/>
    <property type="match status" value="1"/>
</dbReference>
<dbReference type="InterPro" id="IPR013087">
    <property type="entry name" value="Znf_C2H2_type"/>
</dbReference>
<dbReference type="AlphaFoldDB" id="A0AAJ7JB16"/>
<reference evidence="3" key="1">
    <citation type="submission" date="2025-08" db="UniProtKB">
        <authorList>
            <consortium name="RefSeq"/>
        </authorList>
    </citation>
    <scope>IDENTIFICATION</scope>
    <source>
        <tissue evidence="3">Whole body</tissue>
    </source>
</reference>
<dbReference type="KEGG" id="ccal:108630192"/>
<dbReference type="RefSeq" id="XP_017888797.1">
    <property type="nucleotide sequence ID" value="XM_018033308.2"/>
</dbReference>
<dbReference type="GeneID" id="108630192"/>
<sequence length="160" mass="18793">MNAHRNRKNSPSDATSGEAMKYNLRCNRNISEKMTKKDFVYDIRPPLQSSRKLEEGKYPIVLPLQLRRKQGDSKMPQYTVISEKSSGNENSEATNVSQRPLLRFECNFCHEQIATLLSLSTHIKFHRRKYCKYCYWILLENETMEEHVKNVHRTDLKIAA</sequence>
<evidence type="ECO:0000313" key="2">
    <source>
        <dbReference type="Proteomes" id="UP000694925"/>
    </source>
</evidence>
<dbReference type="SMART" id="SM00355">
    <property type="entry name" value="ZnF_C2H2"/>
    <property type="match status" value="2"/>
</dbReference>
<dbReference type="Proteomes" id="UP000694925">
    <property type="component" value="Unplaced"/>
</dbReference>
<evidence type="ECO:0000259" key="1">
    <source>
        <dbReference type="PROSITE" id="PS00028"/>
    </source>
</evidence>